<dbReference type="CDD" id="cd06135">
    <property type="entry name" value="Orn"/>
    <property type="match status" value="1"/>
</dbReference>
<dbReference type="Gene3D" id="3.30.420.10">
    <property type="entry name" value="Ribonuclease H-like superfamily/Ribonuclease H"/>
    <property type="match status" value="1"/>
</dbReference>
<protein>
    <submittedName>
        <fullName evidence="6">Ribonuclease H-like protein</fullName>
    </submittedName>
</protein>
<dbReference type="InterPro" id="IPR022894">
    <property type="entry name" value="Oligoribonuclease"/>
</dbReference>
<evidence type="ECO:0000256" key="2">
    <source>
        <dbReference type="ARBA" id="ARBA00022722"/>
    </source>
</evidence>
<dbReference type="Proteomes" id="UP000054007">
    <property type="component" value="Unassembled WGS sequence"/>
</dbReference>
<reference evidence="6 7" key="1">
    <citation type="journal article" date="2015" name="Fungal Genet. Biol.">
        <title>Evolution of novel wood decay mechanisms in Agaricales revealed by the genome sequences of Fistulina hepatica and Cylindrobasidium torrendii.</title>
        <authorList>
            <person name="Floudas D."/>
            <person name="Held B.W."/>
            <person name="Riley R."/>
            <person name="Nagy L.G."/>
            <person name="Koehler G."/>
            <person name="Ransdell A.S."/>
            <person name="Younus H."/>
            <person name="Chow J."/>
            <person name="Chiniquy J."/>
            <person name="Lipzen A."/>
            <person name="Tritt A."/>
            <person name="Sun H."/>
            <person name="Haridas S."/>
            <person name="LaButti K."/>
            <person name="Ohm R.A."/>
            <person name="Kues U."/>
            <person name="Blanchette R.A."/>
            <person name="Grigoriev I.V."/>
            <person name="Minto R.E."/>
            <person name="Hibbett D.S."/>
        </authorList>
    </citation>
    <scope>NUCLEOTIDE SEQUENCE [LARGE SCALE GENOMIC DNA]</scope>
    <source>
        <strain evidence="6 7">FP15055 ss-10</strain>
    </source>
</reference>
<dbReference type="InterPro" id="IPR013520">
    <property type="entry name" value="Ribonucl_H"/>
</dbReference>
<dbReference type="GO" id="GO:0003676">
    <property type="term" value="F:nucleic acid binding"/>
    <property type="evidence" value="ECO:0007669"/>
    <property type="project" value="InterPro"/>
</dbReference>
<keyword evidence="7" id="KW-1185">Reference proteome</keyword>
<evidence type="ECO:0000256" key="4">
    <source>
        <dbReference type="ARBA" id="ARBA00022839"/>
    </source>
</evidence>
<dbReference type="STRING" id="1314674.A0A0D7BC22"/>
<organism evidence="6 7">
    <name type="scientific">Cylindrobasidium torrendii FP15055 ss-10</name>
    <dbReference type="NCBI Taxonomy" id="1314674"/>
    <lineage>
        <taxon>Eukaryota</taxon>
        <taxon>Fungi</taxon>
        <taxon>Dikarya</taxon>
        <taxon>Basidiomycota</taxon>
        <taxon>Agaricomycotina</taxon>
        <taxon>Agaricomycetes</taxon>
        <taxon>Agaricomycetidae</taxon>
        <taxon>Agaricales</taxon>
        <taxon>Marasmiineae</taxon>
        <taxon>Physalacriaceae</taxon>
        <taxon>Cylindrobasidium</taxon>
    </lineage>
</organism>
<dbReference type="PANTHER" id="PTHR11046">
    <property type="entry name" value="OLIGORIBONUCLEASE, MITOCHONDRIAL"/>
    <property type="match status" value="1"/>
</dbReference>
<evidence type="ECO:0000313" key="6">
    <source>
        <dbReference type="EMBL" id="KIY68092.1"/>
    </source>
</evidence>
<dbReference type="Pfam" id="PF00929">
    <property type="entry name" value="RNase_T"/>
    <property type="match status" value="1"/>
</dbReference>
<dbReference type="GO" id="GO:0000175">
    <property type="term" value="F:3'-5'-RNA exonuclease activity"/>
    <property type="evidence" value="ECO:0007669"/>
    <property type="project" value="InterPro"/>
</dbReference>
<dbReference type="SUPFAM" id="SSF53098">
    <property type="entry name" value="Ribonuclease H-like"/>
    <property type="match status" value="1"/>
</dbReference>
<evidence type="ECO:0000313" key="7">
    <source>
        <dbReference type="Proteomes" id="UP000054007"/>
    </source>
</evidence>
<evidence type="ECO:0000256" key="1">
    <source>
        <dbReference type="ARBA" id="ARBA00009921"/>
    </source>
</evidence>
<keyword evidence="2" id="KW-0540">Nuclease</keyword>
<name>A0A0D7BC22_9AGAR</name>
<dbReference type="InterPro" id="IPR036397">
    <property type="entry name" value="RNaseH_sf"/>
</dbReference>
<dbReference type="PANTHER" id="PTHR11046:SF0">
    <property type="entry name" value="OLIGORIBONUCLEASE, MITOCHONDRIAL"/>
    <property type="match status" value="1"/>
</dbReference>
<evidence type="ECO:0000259" key="5">
    <source>
        <dbReference type="SMART" id="SM00479"/>
    </source>
</evidence>
<gene>
    <name evidence="6" type="ORF">CYLTODRAFT_421948</name>
</gene>
<keyword evidence="3" id="KW-0378">Hydrolase</keyword>
<feature type="domain" description="Exonuclease" evidence="5">
    <location>
        <begin position="15"/>
        <end position="188"/>
    </location>
</feature>
<sequence length="198" mass="22684">MTDNPAVALTGKDGPLVWVDCEMTGLDHKNDKIIEIAVLITNGNLELVDEGIRYVIKTEKKYLDGMDKWCVKTHGESGLTEEVLGAQESIQEVEAKVLAYVKRWVASPRTAILAGSSVHVDRQFLCEQMPSLVEYLHYRICDCSTIKELAYRWYDPLQPRERTVNHRALDDIKGSIQELSYFRKHIFRTREEVASRQS</sequence>
<dbReference type="FunFam" id="3.30.420.10:FF:000003">
    <property type="entry name" value="Oligoribonuclease"/>
    <property type="match status" value="1"/>
</dbReference>
<comment type="similarity">
    <text evidence="1">Belongs to the oligoribonuclease family.</text>
</comment>
<keyword evidence="4" id="KW-0269">Exonuclease</keyword>
<dbReference type="GO" id="GO:0005739">
    <property type="term" value="C:mitochondrion"/>
    <property type="evidence" value="ECO:0007669"/>
    <property type="project" value="TreeGrafter"/>
</dbReference>
<dbReference type="AlphaFoldDB" id="A0A0D7BC22"/>
<dbReference type="EMBL" id="KN880510">
    <property type="protein sequence ID" value="KIY68092.1"/>
    <property type="molecule type" value="Genomic_DNA"/>
</dbReference>
<accession>A0A0D7BC22</accession>
<dbReference type="SMART" id="SM00479">
    <property type="entry name" value="EXOIII"/>
    <property type="match status" value="1"/>
</dbReference>
<evidence type="ECO:0000256" key="3">
    <source>
        <dbReference type="ARBA" id="ARBA00022801"/>
    </source>
</evidence>
<proteinExistence type="inferred from homology"/>
<dbReference type="InterPro" id="IPR012337">
    <property type="entry name" value="RNaseH-like_sf"/>
</dbReference>
<dbReference type="NCBIfam" id="NF003765">
    <property type="entry name" value="PRK05359.1"/>
    <property type="match status" value="1"/>
</dbReference>
<dbReference type="OrthoDB" id="270189at2759"/>